<reference evidence="6" key="1">
    <citation type="submission" date="2021-11" db="EMBL/GenBank/DDBJ databases">
        <authorList>
            <person name="Schell T."/>
        </authorList>
    </citation>
    <scope>NUCLEOTIDE SEQUENCE</scope>
    <source>
        <strain evidence="6">M5</strain>
    </source>
</reference>
<evidence type="ECO:0000259" key="5">
    <source>
        <dbReference type="PROSITE" id="PS50835"/>
    </source>
</evidence>
<dbReference type="Proteomes" id="UP000789390">
    <property type="component" value="Unassembled WGS sequence"/>
</dbReference>
<gene>
    <name evidence="6" type="ORF">DGAL_LOCUS17676</name>
</gene>
<dbReference type="Gene3D" id="2.60.40.10">
    <property type="entry name" value="Immunoglobulins"/>
    <property type="match status" value="1"/>
</dbReference>
<dbReference type="GO" id="GO:0005886">
    <property type="term" value="C:plasma membrane"/>
    <property type="evidence" value="ECO:0007669"/>
    <property type="project" value="TreeGrafter"/>
</dbReference>
<comment type="caution">
    <text evidence="6">The sequence shown here is derived from an EMBL/GenBank/DDBJ whole genome shotgun (WGS) entry which is preliminary data.</text>
</comment>
<sequence length="287" mass="31958">MKLTVRTKWEAELEGTVKTRNSFVPLKLQQGKNRQVVIRKDRSRGGLEVRRLAQTTLFSRLLATSQLRSACFASASRNLSQLNQMKSLWLRYGFILFLLIIDNLDSAAVPKGGAGSGGRGVKGMRHKAGGRKAGERRPVLSSAGIRAGANTVVQESPTLTAVGVGGHPLGNRKTEESESYYNNPNGAKVIDASHFESEYILGRKLAFYCKAQGVPRPHITWLKDGIELYAHPFFQVHEYKVGKDLIKSKMEIDPATQKDSGFYECQADNKYAIDKRGFRTDYTLDVY</sequence>
<organism evidence="6 7">
    <name type="scientific">Daphnia galeata</name>
    <dbReference type="NCBI Taxonomy" id="27404"/>
    <lineage>
        <taxon>Eukaryota</taxon>
        <taxon>Metazoa</taxon>
        <taxon>Ecdysozoa</taxon>
        <taxon>Arthropoda</taxon>
        <taxon>Crustacea</taxon>
        <taxon>Branchiopoda</taxon>
        <taxon>Diplostraca</taxon>
        <taxon>Cladocera</taxon>
        <taxon>Anomopoda</taxon>
        <taxon>Daphniidae</taxon>
        <taxon>Daphnia</taxon>
    </lineage>
</organism>
<evidence type="ECO:0000313" key="7">
    <source>
        <dbReference type="Proteomes" id="UP000789390"/>
    </source>
</evidence>
<dbReference type="Pfam" id="PF07679">
    <property type="entry name" value="I-set"/>
    <property type="match status" value="1"/>
</dbReference>
<dbReference type="InterPro" id="IPR003598">
    <property type="entry name" value="Ig_sub2"/>
</dbReference>
<dbReference type="PANTHER" id="PTHR45080">
    <property type="entry name" value="CONTACTIN 5"/>
    <property type="match status" value="1"/>
</dbReference>
<proteinExistence type="predicted"/>
<evidence type="ECO:0000256" key="3">
    <source>
        <dbReference type="ARBA" id="ARBA00023319"/>
    </source>
</evidence>
<dbReference type="InterPro" id="IPR003599">
    <property type="entry name" value="Ig_sub"/>
</dbReference>
<name>A0A8J2WD02_9CRUS</name>
<dbReference type="AlphaFoldDB" id="A0A8J2WD02"/>
<dbReference type="GO" id="GO:0007156">
    <property type="term" value="P:homophilic cell adhesion via plasma membrane adhesion molecules"/>
    <property type="evidence" value="ECO:0007669"/>
    <property type="project" value="TreeGrafter"/>
</dbReference>
<feature type="region of interest" description="Disordered" evidence="4">
    <location>
        <begin position="113"/>
        <end position="136"/>
    </location>
</feature>
<evidence type="ECO:0000256" key="4">
    <source>
        <dbReference type="SAM" id="MobiDB-lite"/>
    </source>
</evidence>
<dbReference type="SMART" id="SM00408">
    <property type="entry name" value="IGc2"/>
    <property type="match status" value="1"/>
</dbReference>
<dbReference type="InterPro" id="IPR007110">
    <property type="entry name" value="Ig-like_dom"/>
</dbReference>
<dbReference type="SMART" id="SM00409">
    <property type="entry name" value="IG"/>
    <property type="match status" value="1"/>
</dbReference>
<dbReference type="EMBL" id="CAKKLH010000346">
    <property type="protein sequence ID" value="CAH0113764.1"/>
    <property type="molecule type" value="Genomic_DNA"/>
</dbReference>
<keyword evidence="7" id="KW-1185">Reference proteome</keyword>
<evidence type="ECO:0000256" key="2">
    <source>
        <dbReference type="ARBA" id="ARBA00023157"/>
    </source>
</evidence>
<keyword evidence="2" id="KW-1015">Disulfide bond</keyword>
<dbReference type="CDD" id="cd00096">
    <property type="entry name" value="Ig"/>
    <property type="match status" value="1"/>
</dbReference>
<evidence type="ECO:0000313" key="6">
    <source>
        <dbReference type="EMBL" id="CAH0113764.1"/>
    </source>
</evidence>
<feature type="domain" description="Ig-like" evidence="5">
    <location>
        <begin position="184"/>
        <end position="285"/>
    </location>
</feature>
<dbReference type="InterPro" id="IPR036179">
    <property type="entry name" value="Ig-like_dom_sf"/>
</dbReference>
<protein>
    <recommendedName>
        <fullName evidence="5">Ig-like domain-containing protein</fullName>
    </recommendedName>
</protein>
<dbReference type="InterPro" id="IPR013783">
    <property type="entry name" value="Ig-like_fold"/>
</dbReference>
<keyword evidence="1" id="KW-0732">Signal</keyword>
<dbReference type="PROSITE" id="PS50835">
    <property type="entry name" value="IG_LIKE"/>
    <property type="match status" value="1"/>
</dbReference>
<dbReference type="SUPFAM" id="SSF48726">
    <property type="entry name" value="Immunoglobulin"/>
    <property type="match status" value="1"/>
</dbReference>
<dbReference type="InterPro" id="IPR050958">
    <property type="entry name" value="Cell_Adh-Cytoskel_Orgn"/>
</dbReference>
<keyword evidence="3" id="KW-0393">Immunoglobulin domain</keyword>
<dbReference type="OrthoDB" id="6127080at2759"/>
<dbReference type="PANTHER" id="PTHR45080:SF8">
    <property type="entry name" value="IG-LIKE DOMAIN-CONTAINING PROTEIN"/>
    <property type="match status" value="1"/>
</dbReference>
<evidence type="ECO:0000256" key="1">
    <source>
        <dbReference type="ARBA" id="ARBA00022729"/>
    </source>
</evidence>
<dbReference type="InterPro" id="IPR013098">
    <property type="entry name" value="Ig_I-set"/>
</dbReference>
<accession>A0A8J2WD02</accession>